<sequence>MYKYEIFKDVVYEHAPKEITDLDVYYVKEVKINLNPHNYKDGEWTYSLFQRNTDNLIKWQAHKKRIEDMIFTILRIPNVNTNISVSGLSMDNYSDLGSASYWSNLTFSSDFWYEYFNEYENKFELHTWDTSEFDYLNSMNVFKNAKPKLLPGMKDNGFNDDSHSVTLKSYEDDHLDSVWYSIKDKNYTYHPRYIIYNKIFKRNENNKLEVKWDRERSPYQKNPDSYYYYNYSIESYKNKNSFSKFEFLNDEVAEVKEISNQWKNLLNKSR</sequence>
<keyword evidence="2" id="KW-1185">Reference proteome</keyword>
<organism evidence="1 2">
    <name type="scientific">Mycoplasma phocoeninasale</name>
    <dbReference type="NCBI Taxonomy" id="2726117"/>
    <lineage>
        <taxon>Bacteria</taxon>
        <taxon>Bacillati</taxon>
        <taxon>Mycoplasmatota</taxon>
        <taxon>Mollicutes</taxon>
        <taxon>Mycoplasmataceae</taxon>
        <taxon>Mycoplasma</taxon>
    </lineage>
</organism>
<proteinExistence type="predicted"/>
<name>A0A858U6T4_9MOLU</name>
<accession>A0A858U6T4</accession>
<evidence type="ECO:0000313" key="2">
    <source>
        <dbReference type="Proteomes" id="UP000501728"/>
    </source>
</evidence>
<dbReference type="RefSeq" id="WP_169580259.1">
    <property type="nucleotide sequence ID" value="NZ_CP051480.1"/>
</dbReference>
<gene>
    <name evidence="1" type="ORF">HGG64_01790</name>
</gene>
<dbReference type="EMBL" id="CP051480">
    <property type="protein sequence ID" value="QJG66436.1"/>
    <property type="molecule type" value="Genomic_DNA"/>
</dbReference>
<dbReference type="AlphaFoldDB" id="A0A858U6T4"/>
<evidence type="ECO:0000313" key="1">
    <source>
        <dbReference type="EMBL" id="QJG66436.1"/>
    </source>
</evidence>
<dbReference type="KEGG" id="mphn:HGG64_01790"/>
<dbReference type="Proteomes" id="UP000501728">
    <property type="component" value="Chromosome"/>
</dbReference>
<protein>
    <submittedName>
        <fullName evidence="1">Uncharacterized protein</fullName>
    </submittedName>
</protein>
<reference evidence="1 2" key="1">
    <citation type="submission" date="2020-04" db="EMBL/GenBank/DDBJ databases">
        <title>Novel Mycoplasma species detected in Phocoena phocoena (harbor porpoise) from the USA.</title>
        <authorList>
            <person name="Volokhov D.V."/>
        </authorList>
    </citation>
    <scope>NUCLEOTIDE SEQUENCE [LARGE SCALE GENOMIC DNA]</scope>
    <source>
        <strain evidence="1 2">C264-NAS</strain>
    </source>
</reference>